<keyword evidence="1" id="KW-0677">Repeat</keyword>
<evidence type="ECO:0000256" key="2">
    <source>
        <dbReference type="SAM" id="SignalP"/>
    </source>
</evidence>
<evidence type="ECO:0000259" key="3">
    <source>
        <dbReference type="PROSITE" id="PS50022"/>
    </source>
</evidence>
<feature type="chain" id="PRO_5047018344" evidence="2">
    <location>
        <begin position="24"/>
        <end position="1096"/>
    </location>
</feature>
<reference evidence="5 6" key="1">
    <citation type="submission" date="2022-07" db="EMBL/GenBank/DDBJ databases">
        <title>Fecal culturing of patients with breast cancer.</title>
        <authorList>
            <person name="Teng N.M.Y."/>
            <person name="Kiu R."/>
            <person name="Evans R."/>
            <person name="Baker D.J."/>
            <person name="Zenner C."/>
            <person name="Robinson S.D."/>
            <person name="Hall L.J."/>
        </authorList>
    </citation>
    <scope>NUCLEOTIDE SEQUENCE [LARGE SCALE GENOMIC DNA]</scope>
    <source>
        <strain evidence="5 6">LH1063</strain>
    </source>
</reference>
<dbReference type="PANTHER" id="PTHR13817">
    <property type="entry name" value="TITIN"/>
    <property type="match status" value="1"/>
</dbReference>
<accession>A0ABT1MFU2</accession>
<evidence type="ECO:0000313" key="6">
    <source>
        <dbReference type="Proteomes" id="UP001205603"/>
    </source>
</evidence>
<comment type="caution">
    <text evidence="5">The sequence shown here is derived from an EMBL/GenBank/DDBJ whole genome shotgun (WGS) entry which is preliminary data.</text>
</comment>
<dbReference type="SUPFAM" id="SSF49265">
    <property type="entry name" value="Fibronectin type III"/>
    <property type="match status" value="2"/>
</dbReference>
<evidence type="ECO:0000259" key="4">
    <source>
        <dbReference type="PROSITE" id="PS50853"/>
    </source>
</evidence>
<dbReference type="PANTHER" id="PTHR13817:SF166">
    <property type="entry name" value="NEURONAL IGCAM-RELATED"/>
    <property type="match status" value="1"/>
</dbReference>
<dbReference type="Gene3D" id="2.60.120.260">
    <property type="entry name" value="Galactose-binding domain-like"/>
    <property type="match status" value="3"/>
</dbReference>
<dbReference type="InterPro" id="IPR013783">
    <property type="entry name" value="Ig-like_fold"/>
</dbReference>
<feature type="domain" description="F5/8 type C" evidence="3">
    <location>
        <begin position="251"/>
        <end position="397"/>
    </location>
</feature>
<dbReference type="SUPFAM" id="SSF49785">
    <property type="entry name" value="Galactose-binding domain-like"/>
    <property type="match status" value="3"/>
</dbReference>
<feature type="signal peptide" evidence="2">
    <location>
        <begin position="1"/>
        <end position="23"/>
    </location>
</feature>
<dbReference type="RefSeq" id="WP_255026333.1">
    <property type="nucleotide sequence ID" value="NZ_JANDHW010000004.1"/>
</dbReference>
<dbReference type="SMART" id="SM00060">
    <property type="entry name" value="FN3"/>
    <property type="match status" value="3"/>
</dbReference>
<dbReference type="PROSITE" id="PS50853">
    <property type="entry name" value="FN3"/>
    <property type="match status" value="2"/>
</dbReference>
<dbReference type="InterPro" id="IPR008979">
    <property type="entry name" value="Galactose-bd-like_sf"/>
</dbReference>
<dbReference type="EMBL" id="JANDHW010000004">
    <property type="protein sequence ID" value="MCP9611505.1"/>
    <property type="molecule type" value="Genomic_DNA"/>
</dbReference>
<evidence type="ECO:0000313" key="5">
    <source>
        <dbReference type="EMBL" id="MCP9611505.1"/>
    </source>
</evidence>
<dbReference type="InterPro" id="IPR000421">
    <property type="entry name" value="FA58C"/>
</dbReference>
<dbReference type="PROSITE" id="PS50022">
    <property type="entry name" value="FA58C_3"/>
    <property type="match status" value="1"/>
</dbReference>
<feature type="domain" description="Fibronectin type-III" evidence="4">
    <location>
        <begin position="410"/>
        <end position="502"/>
    </location>
</feature>
<evidence type="ECO:0000256" key="1">
    <source>
        <dbReference type="ARBA" id="ARBA00022737"/>
    </source>
</evidence>
<dbReference type="Pfam" id="PF00754">
    <property type="entry name" value="F5_F8_type_C"/>
    <property type="match status" value="1"/>
</dbReference>
<dbReference type="InterPro" id="IPR036116">
    <property type="entry name" value="FN3_sf"/>
</dbReference>
<dbReference type="CDD" id="cd00063">
    <property type="entry name" value="FN3"/>
    <property type="match status" value="3"/>
</dbReference>
<keyword evidence="2" id="KW-0732">Signal</keyword>
<feature type="domain" description="Fibronectin type-III" evidence="4">
    <location>
        <begin position="166"/>
        <end position="256"/>
    </location>
</feature>
<dbReference type="Gene3D" id="2.60.40.10">
    <property type="entry name" value="Immunoglobulins"/>
    <property type="match status" value="3"/>
</dbReference>
<dbReference type="Proteomes" id="UP001205603">
    <property type="component" value="Unassembled WGS sequence"/>
</dbReference>
<keyword evidence="6" id="KW-1185">Reference proteome</keyword>
<gene>
    <name evidence="5" type="ORF">NMU02_05315</name>
</gene>
<dbReference type="Pfam" id="PF00041">
    <property type="entry name" value="fn3"/>
    <property type="match status" value="1"/>
</dbReference>
<sequence>MKRNLHLKLMMAILMLFPVSLWAADDLTDIFSLEGGTMISSVSTNLANLTDNDLSTTYTFPTSTQIVFQSPKAVEVKKYSITSSNDTKTYPTAWKLEVSKDGNEWKTLHSLSFQSFTANQTREFIPSSDGQPYIYFRLTVSSVKSGNSCQLNEWRVYGEEKKIPAVPSDVRARSEEDGTVTIAWRDNSDNEDSFEIERSYDSENYVKLGSVSADVTTFKDSDISAGIGCMYRVRAVGNGGIYSNYALSEPIRTREVELKTSVTYGRTYSVTDKNGTTGAEGVEMVMDGDKFTKYLSRTKDTWVRVNLQEPFVVCQYTITSANDAQERDPKAWSLEASENGTAWFTIDQKTDQYFGGRFQTNVYTIDNDKAYKYYRLSITDNQGANITQLAEWGLYADIDPIAIPVSKPEAPTNLVLNPRTFNHLQLTWEDNSNNETSFRVEQSLNGEDWTALDRVYETPDNTTAWYPYHLQPNTTYYFRVCAVNDEGDSDFSNVVTTTTEGDEWPDTWPDFVFDGNPEGNLTKVYSNDDIGIYLPDDDNILADGGNVEWTYEPFTKMWQTMKQLMGGAEIFSDPRLFIVLHETPDGGGLGRLFHYRDHDQKYRNIVHVTINKDWDWTRAETGGFKYDVLTHEVFHIVEGIGSGRKNSPFYAVWGDSKYAEIFQYAVFSIMNPERAKSWHEEYMTKGSHYADFPNAGSEWYAGFMYPIYAKYGGWEVYRTFFDILGKNYKQKNMELQGNGTIGELIHFMSAAAGESVKGFAKDAFGWTDKMEMSLLQAQRDYPQLTYAEPDEETNILKAGGTLTSEPEANNISYLTDGNTSTVYRVTKSENIDIIYKNDENSAILSKYTVYVDSSLGYQPKSWVLYGSNDGENWVAIDEQTSPVYTENGITVDLPGTVSYSQFKLSIKSKIMNSVGIAELELWGKFYPINPTDLKVRMKDEKTAYIDWSAPFNSVDHFELERSTDGASFTKIADIDPINLSYLDENLASGDYYYRLRSVNAENVSDYTNVAHVNTEELGIEDITVKSASELLYDLSKYPDNRVKLYNPAGILVYDRHHTGNEWNAISTGSILQTGIYIVVLDLGNGTAPVRETVIIK</sequence>
<proteinExistence type="predicted"/>
<name>A0ABT1MFU2_9BACT</name>
<protein>
    <submittedName>
        <fullName evidence="5">Discoidin domain-containing protein</fullName>
    </submittedName>
</protein>
<dbReference type="InterPro" id="IPR050964">
    <property type="entry name" value="Striated_Muscle_Regulatory"/>
</dbReference>
<dbReference type="Pfam" id="PF13585">
    <property type="entry name" value="CHU_C"/>
    <property type="match status" value="1"/>
</dbReference>
<dbReference type="InterPro" id="IPR003961">
    <property type="entry name" value="FN3_dom"/>
</dbReference>
<organism evidence="5 6">
    <name type="scientific">Coprobacter tertius</name>
    <dbReference type="NCBI Taxonomy" id="2944915"/>
    <lineage>
        <taxon>Bacteria</taxon>
        <taxon>Pseudomonadati</taxon>
        <taxon>Bacteroidota</taxon>
        <taxon>Bacteroidia</taxon>
        <taxon>Bacteroidales</taxon>
        <taxon>Barnesiellaceae</taxon>
        <taxon>Coprobacter</taxon>
    </lineage>
</organism>